<dbReference type="InterPro" id="IPR010021">
    <property type="entry name" value="PGPP1/Gep4"/>
</dbReference>
<evidence type="ECO:0000313" key="1">
    <source>
        <dbReference type="EMBL" id="KLO20050.1"/>
    </source>
</evidence>
<protein>
    <submittedName>
        <fullName evidence="1">HAD-superfamily phosphatase</fullName>
    </submittedName>
</protein>
<dbReference type="FunCoup" id="A0A0H2S6X8">
    <property type="interactions" value="214"/>
</dbReference>
<dbReference type="InParanoid" id="A0A0H2S6X8"/>
<proteinExistence type="predicted"/>
<sequence length="237" mass="26375">MPFNLSGALVPFHLLIKPRLVQPFLVVKDIRHLDFQAFFNAGYRAAVFDKDNCLTLPHVDTLVPELKESWTECKTVFGKENVLIVSNSAGAVSDAGDIKAESVSHSLEAPILRHGTLKPSYRCISSIRAYFSSLPQPVTDGELLVIGDRIFTDVVLANRMQSRTRSTEHTSEKINGVGHPQGPLPILVENLWKRDSTVPRFLEKAALKLVNRWAPVSKTDDQETLLKSFVRSNVSSN</sequence>
<dbReference type="GO" id="GO:0008962">
    <property type="term" value="F:phosphatidylglycerophosphatase activity"/>
    <property type="evidence" value="ECO:0007669"/>
    <property type="project" value="InterPro"/>
</dbReference>
<dbReference type="EMBL" id="KQ085883">
    <property type="protein sequence ID" value="KLO20050.1"/>
    <property type="molecule type" value="Genomic_DNA"/>
</dbReference>
<keyword evidence="2" id="KW-1185">Reference proteome</keyword>
<dbReference type="Gene3D" id="3.40.50.1000">
    <property type="entry name" value="HAD superfamily/HAD-like"/>
    <property type="match status" value="1"/>
</dbReference>
<organism evidence="1 2">
    <name type="scientific">Schizopora paradoxa</name>
    <dbReference type="NCBI Taxonomy" id="27342"/>
    <lineage>
        <taxon>Eukaryota</taxon>
        <taxon>Fungi</taxon>
        <taxon>Dikarya</taxon>
        <taxon>Basidiomycota</taxon>
        <taxon>Agaricomycotina</taxon>
        <taxon>Agaricomycetes</taxon>
        <taxon>Hymenochaetales</taxon>
        <taxon>Schizoporaceae</taxon>
        <taxon>Schizopora</taxon>
    </lineage>
</organism>
<dbReference type="AlphaFoldDB" id="A0A0H2S6X8"/>
<dbReference type="Pfam" id="PF09419">
    <property type="entry name" value="PGP_phosphatase"/>
    <property type="match status" value="1"/>
</dbReference>
<dbReference type="Proteomes" id="UP000053477">
    <property type="component" value="Unassembled WGS sequence"/>
</dbReference>
<reference evidence="1 2" key="1">
    <citation type="submission" date="2015-04" db="EMBL/GenBank/DDBJ databases">
        <title>Complete genome sequence of Schizopora paradoxa KUC8140, a cosmopolitan wood degrader in East Asia.</title>
        <authorList>
            <consortium name="DOE Joint Genome Institute"/>
            <person name="Min B."/>
            <person name="Park H."/>
            <person name="Jang Y."/>
            <person name="Kim J.-J."/>
            <person name="Kim K.H."/>
            <person name="Pangilinan J."/>
            <person name="Lipzen A."/>
            <person name="Riley R."/>
            <person name="Grigoriev I.V."/>
            <person name="Spatafora J.W."/>
            <person name="Choi I.-G."/>
        </authorList>
    </citation>
    <scope>NUCLEOTIDE SEQUENCE [LARGE SCALE GENOMIC DNA]</scope>
    <source>
        <strain evidence="1 2">KUC8140</strain>
    </source>
</reference>
<name>A0A0H2S6X8_9AGAM</name>
<dbReference type="STRING" id="27342.A0A0H2S6X8"/>
<dbReference type="InterPro" id="IPR027706">
    <property type="entry name" value="PGP_Pase"/>
</dbReference>
<accession>A0A0H2S6X8</accession>
<dbReference type="OrthoDB" id="198652at2759"/>
<dbReference type="InterPro" id="IPR023214">
    <property type="entry name" value="HAD_sf"/>
</dbReference>
<evidence type="ECO:0000313" key="2">
    <source>
        <dbReference type="Proteomes" id="UP000053477"/>
    </source>
</evidence>
<dbReference type="NCBIfam" id="TIGR01668">
    <property type="entry name" value="YqeG_hyp_ppase"/>
    <property type="match status" value="1"/>
</dbReference>
<gene>
    <name evidence="1" type="ORF">SCHPADRAFT_842186</name>
</gene>